<feature type="region of interest" description="Disordered" evidence="1">
    <location>
        <begin position="389"/>
        <end position="408"/>
    </location>
</feature>
<name>A0A239C1M1_9ACTN</name>
<feature type="compositionally biased region" description="Basic and acidic residues" evidence="1">
    <location>
        <begin position="199"/>
        <end position="218"/>
    </location>
</feature>
<dbReference type="InterPro" id="IPR036412">
    <property type="entry name" value="HAD-like_sf"/>
</dbReference>
<dbReference type="Gene3D" id="3.40.630.10">
    <property type="entry name" value="Zn peptidases"/>
    <property type="match status" value="1"/>
</dbReference>
<gene>
    <name evidence="3" type="ORF">SAMN04488107_1560</name>
</gene>
<evidence type="ECO:0000313" key="4">
    <source>
        <dbReference type="Proteomes" id="UP000198386"/>
    </source>
</evidence>
<protein>
    <submittedName>
        <fullName evidence="3">Haloacid dehalogenase-like hydrolase</fullName>
    </submittedName>
</protein>
<dbReference type="SUPFAM" id="SSF56784">
    <property type="entry name" value="HAD-like"/>
    <property type="match status" value="1"/>
</dbReference>
<sequence>MKVVLFDLGDTLEHQDVLLPGAVETLTAISRIRDEEHQPVGMGLVSDFDVPRGPDEIPAIRRRYLAILDRLRIRAFFEPVDVGVTLSTEVGVHKPDPRVFRAALDKFGPGLPFQSALFVTENEGHVLAARSLGMRAVHLAPGPGASGDITTLPDLIPIVHGFASSPRPAATGPAPVQAVDGDDAHGWARFGDDVFPLDPPDRTGGTRDAGATRRREQEVPRDQLRLVIQCGRSFQKAHPDVPVLLDHGRFLVVAVDPSRRSALDDRTGTRFAVRPLADRQVVFTSSPSGRGRGAPLPWIQALVDRVSRASYEADLRHLVSYPTRHSTSGSYREAAAWVGRRLEDMGYGVRTQAITVDGGAGLNVVADRPGRRSGSRGLVVATAHLDSVNHDAGGGPDVPAPGADDNASGSAGVLQVAHALREHPAAEDLRLILFGGEEQGLLGSRHHVSGLGAAERARLRAVVNMDMIGCLNRTPASVLLEGAAVSQAVIDGLARAAATYTGLVVETSLSPWGSDHLPFIEEGLPAVLTIEGADQANENEHSGRDRIDTVSLDLALEILRMNVAFLAAELDTLP</sequence>
<proteinExistence type="predicted"/>
<dbReference type="Pfam" id="PF04389">
    <property type="entry name" value="Peptidase_M28"/>
    <property type="match status" value="1"/>
</dbReference>
<organism evidence="3 4">
    <name type="scientific">Geodermatophilus saharensis</name>
    <dbReference type="NCBI Taxonomy" id="1137994"/>
    <lineage>
        <taxon>Bacteria</taxon>
        <taxon>Bacillati</taxon>
        <taxon>Actinomycetota</taxon>
        <taxon>Actinomycetes</taxon>
        <taxon>Geodermatophilales</taxon>
        <taxon>Geodermatophilaceae</taxon>
        <taxon>Geodermatophilus</taxon>
    </lineage>
</organism>
<dbReference type="InterPro" id="IPR023214">
    <property type="entry name" value="HAD_sf"/>
</dbReference>
<dbReference type="SUPFAM" id="SSF53187">
    <property type="entry name" value="Zn-dependent exopeptidases"/>
    <property type="match status" value="1"/>
</dbReference>
<feature type="domain" description="Peptidase M28" evidence="2">
    <location>
        <begin position="363"/>
        <end position="563"/>
    </location>
</feature>
<dbReference type="PANTHER" id="PTHR12147">
    <property type="entry name" value="METALLOPEPTIDASE M28 FAMILY MEMBER"/>
    <property type="match status" value="1"/>
</dbReference>
<keyword evidence="4" id="KW-1185">Reference proteome</keyword>
<dbReference type="InterPro" id="IPR007484">
    <property type="entry name" value="Peptidase_M28"/>
</dbReference>
<dbReference type="AlphaFoldDB" id="A0A239C1M1"/>
<dbReference type="RefSeq" id="WP_089403243.1">
    <property type="nucleotide sequence ID" value="NZ_FZOH01000002.1"/>
</dbReference>
<dbReference type="Gene3D" id="3.40.50.1000">
    <property type="entry name" value="HAD superfamily/HAD-like"/>
    <property type="match status" value="1"/>
</dbReference>
<evidence type="ECO:0000256" key="1">
    <source>
        <dbReference type="SAM" id="MobiDB-lite"/>
    </source>
</evidence>
<evidence type="ECO:0000313" key="3">
    <source>
        <dbReference type="EMBL" id="SNS14137.1"/>
    </source>
</evidence>
<keyword evidence="3" id="KW-0378">Hydrolase</keyword>
<feature type="region of interest" description="Disordered" evidence="1">
    <location>
        <begin position="192"/>
        <end position="218"/>
    </location>
</feature>
<dbReference type="GO" id="GO:0008235">
    <property type="term" value="F:metalloexopeptidase activity"/>
    <property type="evidence" value="ECO:0007669"/>
    <property type="project" value="InterPro"/>
</dbReference>
<evidence type="ECO:0000259" key="2">
    <source>
        <dbReference type="Pfam" id="PF04389"/>
    </source>
</evidence>
<accession>A0A239C1M1</accession>
<dbReference type="EMBL" id="FZOH01000002">
    <property type="protein sequence ID" value="SNS14137.1"/>
    <property type="molecule type" value="Genomic_DNA"/>
</dbReference>
<reference evidence="4" key="1">
    <citation type="submission" date="2017-06" db="EMBL/GenBank/DDBJ databases">
        <authorList>
            <person name="Varghese N."/>
            <person name="Submissions S."/>
        </authorList>
    </citation>
    <scope>NUCLEOTIDE SEQUENCE [LARGE SCALE GENOMIC DNA]</scope>
    <source>
        <strain evidence="4">DSM 45423</strain>
    </source>
</reference>
<dbReference type="OrthoDB" id="345880at2"/>
<dbReference type="GO" id="GO:0006508">
    <property type="term" value="P:proteolysis"/>
    <property type="evidence" value="ECO:0007669"/>
    <property type="project" value="InterPro"/>
</dbReference>
<dbReference type="PANTHER" id="PTHR12147:SF26">
    <property type="entry name" value="PEPTIDASE M28 DOMAIN-CONTAINING PROTEIN"/>
    <property type="match status" value="1"/>
</dbReference>
<dbReference type="InterPro" id="IPR045175">
    <property type="entry name" value="M28_fam"/>
</dbReference>
<dbReference type="Proteomes" id="UP000198386">
    <property type="component" value="Unassembled WGS sequence"/>
</dbReference>